<dbReference type="Proteomes" id="UP001470230">
    <property type="component" value="Unassembled WGS sequence"/>
</dbReference>
<name>A0ABR2HUF3_9EUKA</name>
<evidence type="ECO:0000313" key="3">
    <source>
        <dbReference type="Proteomes" id="UP001470230"/>
    </source>
</evidence>
<sequence>MNIDVKQLQKYRSTLKQYRKKMKQIDDIEHAHKKEKHEKNDEINHIYKQKMKSILKKFAEIKISFSSAKRRIKDLSSIISDYGFIADYFENHYTPIEITNDRSPTKMNLSAMKEILRKKEKRYISKLNFLKSEKSALKEKKYQLSAKKIQIEQRYEKIRSIKNSKNNGNNSLDLSDQSDDLFKYTGLQNQNDDSKIFIDSTEGIEIDENEIDQQTDLIDQQLLIQEQQLNELIMTNQLRREKIESKSSEIRLLKKTYLSNQNKININYCQDLNHEKQYSDPKYDYDQEYASEQCYEEEYQEQYEQLVSKQKKIDEENKSIDLLIAKNNQIRSETESEYEKKLKRITQLTDQSSEIDKLIILIHKMNDEIIESKEKLAQLDLSKKRIMRQNMNITQSIEKLKNDQKELKKREIDMISKKKSIDEQEINLKNHLRQYEEDIAFVDSQINEINDKKSEVEKLEYQMTCLEEKVEGANEEIKRLTDLVDKLLLNASSNRADSRMNRLHEMIDSKSDIDISSNNISENSFYYKFLKSSTNSKSSPK</sequence>
<keyword evidence="1" id="KW-0175">Coiled coil</keyword>
<feature type="coiled-coil region" evidence="1">
    <location>
        <begin position="383"/>
        <end position="490"/>
    </location>
</feature>
<proteinExistence type="predicted"/>
<organism evidence="2 3">
    <name type="scientific">Tritrichomonas musculus</name>
    <dbReference type="NCBI Taxonomy" id="1915356"/>
    <lineage>
        <taxon>Eukaryota</taxon>
        <taxon>Metamonada</taxon>
        <taxon>Parabasalia</taxon>
        <taxon>Tritrichomonadida</taxon>
        <taxon>Tritrichomonadidae</taxon>
        <taxon>Tritrichomonas</taxon>
    </lineage>
</organism>
<gene>
    <name evidence="2" type="ORF">M9Y10_017434</name>
</gene>
<dbReference type="EMBL" id="JAPFFF010000023">
    <property type="protein sequence ID" value="KAK8852458.1"/>
    <property type="molecule type" value="Genomic_DNA"/>
</dbReference>
<comment type="caution">
    <text evidence="2">The sequence shown here is derived from an EMBL/GenBank/DDBJ whole genome shotgun (WGS) entry which is preliminary data.</text>
</comment>
<feature type="coiled-coil region" evidence="1">
    <location>
        <begin position="296"/>
        <end position="351"/>
    </location>
</feature>
<evidence type="ECO:0000256" key="1">
    <source>
        <dbReference type="SAM" id="Coils"/>
    </source>
</evidence>
<keyword evidence="3" id="KW-1185">Reference proteome</keyword>
<protein>
    <submittedName>
        <fullName evidence="2">Uncharacterized protein</fullName>
    </submittedName>
</protein>
<accession>A0ABR2HUF3</accession>
<evidence type="ECO:0000313" key="2">
    <source>
        <dbReference type="EMBL" id="KAK8852458.1"/>
    </source>
</evidence>
<reference evidence="2 3" key="1">
    <citation type="submission" date="2024-04" db="EMBL/GenBank/DDBJ databases">
        <title>Tritrichomonas musculus Genome.</title>
        <authorList>
            <person name="Alves-Ferreira E."/>
            <person name="Grigg M."/>
            <person name="Lorenzi H."/>
            <person name="Galac M."/>
        </authorList>
    </citation>
    <scope>NUCLEOTIDE SEQUENCE [LARGE SCALE GENOMIC DNA]</scope>
    <source>
        <strain evidence="2 3">EAF2021</strain>
    </source>
</reference>